<feature type="compositionally biased region" description="Basic and acidic residues" evidence="1">
    <location>
        <begin position="316"/>
        <end position="336"/>
    </location>
</feature>
<dbReference type="PANTHER" id="PTHR38121:SF4">
    <property type="entry name" value="GH16 DOMAIN-CONTAINING PROTEIN-RELATED"/>
    <property type="match status" value="1"/>
</dbReference>
<feature type="domain" description="GH16" evidence="3">
    <location>
        <begin position="66"/>
        <end position="311"/>
    </location>
</feature>
<dbReference type="GO" id="GO:0004553">
    <property type="term" value="F:hydrolase activity, hydrolyzing O-glycosyl compounds"/>
    <property type="evidence" value="ECO:0007669"/>
    <property type="project" value="InterPro"/>
</dbReference>
<dbReference type="Gene3D" id="2.60.120.200">
    <property type="match status" value="1"/>
</dbReference>
<feature type="chain" id="PRO_5041291128" description="GH16 domain-containing protein" evidence="2">
    <location>
        <begin position="22"/>
        <end position="394"/>
    </location>
</feature>
<reference evidence="4 5" key="1">
    <citation type="submission" date="2022-03" db="EMBL/GenBank/DDBJ databases">
        <title>Genome data of Colletotrichum spp.</title>
        <authorList>
            <person name="Utami Y.D."/>
            <person name="Hiruma K."/>
        </authorList>
    </citation>
    <scope>NUCLEOTIDE SEQUENCE [LARGE SCALE GENOMIC DNA]</scope>
    <source>
        <strain evidence="4 5">MAFF 239500</strain>
    </source>
</reference>
<evidence type="ECO:0000313" key="4">
    <source>
        <dbReference type="EMBL" id="GKT47917.1"/>
    </source>
</evidence>
<dbReference type="CDD" id="cd00413">
    <property type="entry name" value="Glyco_hydrolase_16"/>
    <property type="match status" value="1"/>
</dbReference>
<evidence type="ECO:0000313" key="5">
    <source>
        <dbReference type="Proteomes" id="UP001055115"/>
    </source>
</evidence>
<dbReference type="InterPro" id="IPR000757">
    <property type="entry name" value="Beta-glucanase-like"/>
</dbReference>
<dbReference type="GO" id="GO:0005975">
    <property type="term" value="P:carbohydrate metabolic process"/>
    <property type="evidence" value="ECO:0007669"/>
    <property type="project" value="InterPro"/>
</dbReference>
<dbReference type="Proteomes" id="UP001055115">
    <property type="component" value="Unassembled WGS sequence"/>
</dbReference>
<proteinExistence type="predicted"/>
<dbReference type="EMBL" id="BQXU01000021">
    <property type="protein sequence ID" value="GKT47917.1"/>
    <property type="molecule type" value="Genomic_DNA"/>
</dbReference>
<feature type="region of interest" description="Disordered" evidence="1">
    <location>
        <begin position="314"/>
        <end position="336"/>
    </location>
</feature>
<protein>
    <recommendedName>
        <fullName evidence="3">GH16 domain-containing protein</fullName>
    </recommendedName>
</protein>
<feature type="region of interest" description="Disordered" evidence="1">
    <location>
        <begin position="206"/>
        <end position="235"/>
    </location>
</feature>
<name>A0AA37P942_9PEZI</name>
<keyword evidence="2" id="KW-0732">Signal</keyword>
<dbReference type="GeneID" id="73328900"/>
<dbReference type="RefSeq" id="XP_049130267.1">
    <property type="nucleotide sequence ID" value="XM_049274310.1"/>
</dbReference>
<dbReference type="SUPFAM" id="SSF49899">
    <property type="entry name" value="Concanavalin A-like lectins/glucanases"/>
    <property type="match status" value="1"/>
</dbReference>
<organism evidence="4 5">
    <name type="scientific">Colletotrichum spaethianum</name>
    <dbReference type="NCBI Taxonomy" id="700344"/>
    <lineage>
        <taxon>Eukaryota</taxon>
        <taxon>Fungi</taxon>
        <taxon>Dikarya</taxon>
        <taxon>Ascomycota</taxon>
        <taxon>Pezizomycotina</taxon>
        <taxon>Sordariomycetes</taxon>
        <taxon>Hypocreomycetidae</taxon>
        <taxon>Glomerellales</taxon>
        <taxon>Glomerellaceae</taxon>
        <taxon>Colletotrichum</taxon>
        <taxon>Colletotrichum spaethianum species complex</taxon>
    </lineage>
</organism>
<accession>A0AA37P942</accession>
<dbReference type="AlphaFoldDB" id="A0AA37P942"/>
<evidence type="ECO:0000256" key="1">
    <source>
        <dbReference type="SAM" id="MobiDB-lite"/>
    </source>
</evidence>
<comment type="caution">
    <text evidence="4">The sequence shown here is derived from an EMBL/GenBank/DDBJ whole genome shotgun (WGS) entry which is preliminary data.</text>
</comment>
<evidence type="ECO:0000256" key="2">
    <source>
        <dbReference type="SAM" id="SignalP"/>
    </source>
</evidence>
<feature type="compositionally biased region" description="Polar residues" evidence="1">
    <location>
        <begin position="208"/>
        <end position="235"/>
    </location>
</feature>
<dbReference type="InterPro" id="IPR013320">
    <property type="entry name" value="ConA-like_dom_sf"/>
</dbReference>
<dbReference type="PROSITE" id="PS51762">
    <property type="entry name" value="GH16_2"/>
    <property type="match status" value="1"/>
</dbReference>
<dbReference type="PANTHER" id="PTHR38121">
    <property type="entry name" value="GH16 DOMAIN-CONTAINING PROTEIN"/>
    <property type="match status" value="1"/>
</dbReference>
<gene>
    <name evidence="4" type="ORF">ColSpa_08098</name>
</gene>
<sequence length="394" mass="43976">MSFRRTPLFSLALVLVPLAVANDHPYVADSVCNCYLTNSSESYFTNHLFFDFRNLGQYAGVPDVVTDWDASANASVTSDYFNSDEWTSIWGIQNWNNTDMKGKDGNDATINMVNSASNIYIEKNNDQDASSDTFMSMRTVRFQDFQSSAEMESISMGYHFVSVRMLARTLGDPGACTALFTYREADKYADVQEADIEVLTKDPDDRIQYTNQPSFDSQGNTIDKSTQNGTMPSGTSWRDWAVHRLDWDKKDSTWLVDGSEVSSISFQVPRDPSRVMLNSWSDGGSWSGIMQVGGSAVMQIQWIEMVFNNTEQSSSSRRDIGFQRHGHGPEGRLARRDGHGKCQVVCSIDSSDTVGQAVMLHNGTAPGHLLGQSSAMAFWLPMVLMSAMFFHLWA</sequence>
<feature type="signal peptide" evidence="2">
    <location>
        <begin position="1"/>
        <end position="21"/>
    </location>
</feature>
<keyword evidence="5" id="KW-1185">Reference proteome</keyword>
<evidence type="ECO:0000259" key="3">
    <source>
        <dbReference type="PROSITE" id="PS51762"/>
    </source>
</evidence>